<evidence type="ECO:0000313" key="2">
    <source>
        <dbReference type="Proteomes" id="UP000253104"/>
    </source>
</evidence>
<dbReference type="AlphaFoldDB" id="A0A2Z5MV74"/>
<protein>
    <submittedName>
        <fullName evidence="1">Uncharacterized protein</fullName>
    </submittedName>
</protein>
<proteinExistence type="predicted"/>
<dbReference type="Proteomes" id="UP000253104">
    <property type="component" value="Chromosome mHSR5_A"/>
</dbReference>
<evidence type="ECO:0000313" key="1">
    <source>
        <dbReference type="EMBL" id="AXF20528.1"/>
    </source>
</evidence>
<organism evidence="1 2">
    <name type="scientific">Burkholderia pyrrocinia</name>
    <name type="common">Pseudomonas pyrrocinia</name>
    <dbReference type="NCBI Taxonomy" id="60550"/>
    <lineage>
        <taxon>Bacteria</taxon>
        <taxon>Pseudomonadati</taxon>
        <taxon>Pseudomonadota</taxon>
        <taxon>Betaproteobacteria</taxon>
        <taxon>Burkholderiales</taxon>
        <taxon>Burkholderiaceae</taxon>
        <taxon>Burkholderia</taxon>
        <taxon>Burkholderia cepacia complex</taxon>
    </lineage>
</organism>
<accession>A0A2Z5MV74</accession>
<gene>
    <name evidence="1" type="ORF">CUJ89_08570</name>
</gene>
<dbReference type="OrthoDB" id="9114367at2"/>
<reference evidence="1 2" key="1">
    <citation type="journal article" date="2018" name="ISME J.">
        <title>Involvement of Burkholderiaceae and sulfurous volatiles in disease-suppressive soils.</title>
        <authorList>
            <person name="Carrion V.J."/>
            <person name="Cordovez V."/>
            <person name="Tyc O."/>
            <person name="Etalo D.W."/>
            <person name="de Bruijn I."/>
            <person name="de Jager V.C."/>
            <person name="Medema M.H."/>
            <person name="Eberl L."/>
            <person name="Raaijmakers J.M."/>
        </authorList>
    </citation>
    <scope>NUCLEOTIDE SEQUENCE [LARGE SCALE GENOMIC DNA]</scope>
    <source>
        <strain evidence="2">mHSR5</strain>
    </source>
</reference>
<dbReference type="EMBL" id="CP024902">
    <property type="protein sequence ID" value="AXF20528.1"/>
    <property type="molecule type" value="Genomic_DNA"/>
</dbReference>
<dbReference type="RefSeq" id="WP_114176942.1">
    <property type="nucleotide sequence ID" value="NZ_CP024902.1"/>
</dbReference>
<sequence length="132" mass="15460">MTAKNLDERLENWAKAQRYWTRGGSCLGSAEGRYRPEGGNVRSVDAMLIDELDADKVERAWSRLMPFDRDILRMHYILNMDPRVICRKLRIPHRPTSTFNMALAHGKSEIGKVLDRGEEMRNAYKYRERQFG</sequence>
<name>A0A2Z5MV74_BURPY</name>